<protein>
    <submittedName>
        <fullName evidence="1">Polyketide cyclase/dehydrase and lipid transport</fullName>
    </submittedName>
</protein>
<keyword evidence="2" id="KW-1185">Reference proteome</keyword>
<dbReference type="EMBL" id="BCSX01000068">
    <property type="protein sequence ID" value="GAS93010.1"/>
    <property type="molecule type" value="Genomic_DNA"/>
</dbReference>
<dbReference type="Gene3D" id="3.30.530.20">
    <property type="match status" value="1"/>
</dbReference>
<name>A0A100W7H4_9MYCO</name>
<dbReference type="STRING" id="146020.RMCB_7106"/>
<dbReference type="SUPFAM" id="SSF55961">
    <property type="entry name" value="Bet v1-like"/>
    <property type="match status" value="1"/>
</dbReference>
<gene>
    <name evidence="1" type="ORF">RMCB_7106</name>
</gene>
<reference evidence="2" key="1">
    <citation type="journal article" date="2016" name="Genome Announc.">
        <title>Draft Genome Sequences of Five Rapidly Growing Mycobacterium Species, M. thermoresistibile, M. fortuitum subsp. acetamidolyticum, M. canariasense, M. brisbanense, and M. novocastrense.</title>
        <authorList>
            <person name="Katahira K."/>
            <person name="Ogura Y."/>
            <person name="Gotoh Y."/>
            <person name="Hayashi T."/>
        </authorList>
    </citation>
    <scope>NUCLEOTIDE SEQUENCE [LARGE SCALE GENOMIC DNA]</scope>
    <source>
        <strain evidence="2">JCM15654</strain>
    </source>
</reference>
<evidence type="ECO:0000313" key="2">
    <source>
        <dbReference type="Proteomes" id="UP000069620"/>
    </source>
</evidence>
<dbReference type="AlphaFoldDB" id="A0A100W7H4"/>
<organism evidence="1 2">
    <name type="scientific">Mycolicibacterium brisbanense</name>
    <dbReference type="NCBI Taxonomy" id="146020"/>
    <lineage>
        <taxon>Bacteria</taxon>
        <taxon>Bacillati</taxon>
        <taxon>Actinomycetota</taxon>
        <taxon>Actinomycetes</taxon>
        <taxon>Mycobacteriales</taxon>
        <taxon>Mycobacteriaceae</taxon>
        <taxon>Mycolicibacterium</taxon>
    </lineage>
</organism>
<proteinExistence type="predicted"/>
<reference evidence="2" key="2">
    <citation type="submission" date="2016-02" db="EMBL/GenBank/DDBJ databases">
        <title>Draft genome sequence of five rapidly growing Mycobacterium species.</title>
        <authorList>
            <person name="Katahira K."/>
            <person name="Gotou Y."/>
            <person name="Iida K."/>
            <person name="Ogura Y."/>
            <person name="Hayashi T."/>
        </authorList>
    </citation>
    <scope>NUCLEOTIDE SEQUENCE [LARGE SCALE GENOMIC DNA]</scope>
    <source>
        <strain evidence="2">JCM15654</strain>
    </source>
</reference>
<sequence>MAAYAVNMRSRHVSVWIDAAPDVVYAFAADPHELSRWAAGLAEGSLRQSADGWVADSPMGQVTVQFSPPNTFGVLDHVVRLPSGEEVYNPMRVVAAAPGAAQCEVVFTVRQRPGVSDEDFDADVAAVTADLQTLRDLLEGQ</sequence>
<dbReference type="Proteomes" id="UP000069620">
    <property type="component" value="Unassembled WGS sequence"/>
</dbReference>
<accession>A0A100W7H4</accession>
<evidence type="ECO:0000313" key="1">
    <source>
        <dbReference type="EMBL" id="GAS93010.1"/>
    </source>
</evidence>
<dbReference type="InterPro" id="IPR023393">
    <property type="entry name" value="START-like_dom_sf"/>
</dbReference>
<comment type="caution">
    <text evidence="1">The sequence shown here is derived from an EMBL/GenBank/DDBJ whole genome shotgun (WGS) entry which is preliminary data.</text>
</comment>